<evidence type="ECO:0000256" key="6">
    <source>
        <dbReference type="ARBA" id="ARBA00022970"/>
    </source>
</evidence>
<dbReference type="SUPFAM" id="SSF161098">
    <property type="entry name" value="MetI-like"/>
    <property type="match status" value="1"/>
</dbReference>
<dbReference type="PANTHER" id="PTHR30614:SF20">
    <property type="entry name" value="GLUTAMINE TRANSPORT SYSTEM PERMEASE PROTEIN GLNP"/>
    <property type="match status" value="1"/>
</dbReference>
<comment type="similarity">
    <text evidence="2">Belongs to the binding-protein-dependent transport system permease family. HisMQ subfamily.</text>
</comment>
<accession>A0A0F0KER8</accession>
<evidence type="ECO:0000256" key="1">
    <source>
        <dbReference type="ARBA" id="ARBA00004651"/>
    </source>
</evidence>
<protein>
    <submittedName>
        <fullName evidence="11">Arginine transport system permease protein ArtQ</fullName>
    </submittedName>
</protein>
<keyword evidence="4" id="KW-1003">Cell membrane</keyword>
<dbReference type="GO" id="GO:0022857">
    <property type="term" value="F:transmembrane transporter activity"/>
    <property type="evidence" value="ECO:0007669"/>
    <property type="project" value="InterPro"/>
</dbReference>
<feature type="transmembrane region" description="Helical" evidence="9">
    <location>
        <begin position="30"/>
        <end position="55"/>
    </location>
</feature>
<dbReference type="PATRIC" id="fig|582680.7.peg.3437"/>
<feature type="transmembrane region" description="Helical" evidence="9">
    <location>
        <begin position="75"/>
        <end position="103"/>
    </location>
</feature>
<evidence type="ECO:0000313" key="11">
    <source>
        <dbReference type="EMBL" id="KJL18909.1"/>
    </source>
</evidence>
<dbReference type="AlphaFoldDB" id="A0A0F0KER8"/>
<comment type="caution">
    <text evidence="11">The sequence shown here is derived from an EMBL/GenBank/DDBJ whole genome shotgun (WGS) entry which is preliminary data.</text>
</comment>
<gene>
    <name evidence="11" type="primary">artQ</name>
    <name evidence="11" type="ORF">RL72_03382</name>
</gene>
<dbReference type="InterPro" id="IPR035906">
    <property type="entry name" value="MetI-like_sf"/>
</dbReference>
<dbReference type="InterPro" id="IPR000515">
    <property type="entry name" value="MetI-like"/>
</dbReference>
<dbReference type="GO" id="GO:0006865">
    <property type="term" value="P:amino acid transport"/>
    <property type="evidence" value="ECO:0007669"/>
    <property type="project" value="UniProtKB-KW"/>
</dbReference>
<organism evidence="11 12">
    <name type="scientific">Microbacterium azadirachtae</name>
    <dbReference type="NCBI Taxonomy" id="582680"/>
    <lineage>
        <taxon>Bacteria</taxon>
        <taxon>Bacillati</taxon>
        <taxon>Actinomycetota</taxon>
        <taxon>Actinomycetes</taxon>
        <taxon>Micrococcales</taxon>
        <taxon>Microbacteriaceae</taxon>
        <taxon>Microbacterium</taxon>
    </lineage>
</organism>
<reference evidence="11 12" key="1">
    <citation type="submission" date="2015-02" db="EMBL/GenBank/DDBJ databases">
        <title>Draft genome sequences of ten Microbacterium spp. with emphasis on heavy metal contaminated environments.</title>
        <authorList>
            <person name="Corretto E."/>
        </authorList>
    </citation>
    <scope>NUCLEOTIDE SEQUENCE [LARGE SCALE GENOMIC DNA]</scope>
    <source>
        <strain evidence="11 12">DSM 23848</strain>
    </source>
</reference>
<dbReference type="GO" id="GO:0043190">
    <property type="term" value="C:ATP-binding cassette (ABC) transporter complex"/>
    <property type="evidence" value="ECO:0007669"/>
    <property type="project" value="InterPro"/>
</dbReference>
<keyword evidence="6" id="KW-0029">Amino-acid transport</keyword>
<dbReference type="PROSITE" id="PS50928">
    <property type="entry name" value="ABC_TM1"/>
    <property type="match status" value="1"/>
</dbReference>
<evidence type="ECO:0000256" key="2">
    <source>
        <dbReference type="ARBA" id="ARBA00010072"/>
    </source>
</evidence>
<dbReference type="Pfam" id="PF00528">
    <property type="entry name" value="BPD_transp_1"/>
    <property type="match status" value="1"/>
</dbReference>
<dbReference type="NCBIfam" id="TIGR01726">
    <property type="entry name" value="HEQRo_perm_3TM"/>
    <property type="match status" value="1"/>
</dbReference>
<feature type="transmembrane region" description="Helical" evidence="9">
    <location>
        <begin position="124"/>
        <end position="147"/>
    </location>
</feature>
<dbReference type="OrthoDB" id="9814902at2"/>
<keyword evidence="3 9" id="KW-0813">Transport</keyword>
<feature type="transmembrane region" description="Helical" evidence="9">
    <location>
        <begin position="153"/>
        <end position="172"/>
    </location>
</feature>
<feature type="transmembrane region" description="Helical" evidence="9">
    <location>
        <begin position="250"/>
        <end position="268"/>
    </location>
</feature>
<evidence type="ECO:0000256" key="5">
    <source>
        <dbReference type="ARBA" id="ARBA00022692"/>
    </source>
</evidence>
<dbReference type="RefSeq" id="WP_045252023.1">
    <property type="nucleotide sequence ID" value="NZ_CP099706.1"/>
</dbReference>
<evidence type="ECO:0000313" key="12">
    <source>
        <dbReference type="Proteomes" id="UP000033448"/>
    </source>
</evidence>
<evidence type="ECO:0000256" key="8">
    <source>
        <dbReference type="ARBA" id="ARBA00023136"/>
    </source>
</evidence>
<dbReference type="CDD" id="cd06261">
    <property type="entry name" value="TM_PBP2"/>
    <property type="match status" value="1"/>
</dbReference>
<dbReference type="InterPro" id="IPR043429">
    <property type="entry name" value="ArtM/GltK/GlnP/TcyL/YhdX-like"/>
</dbReference>
<keyword evidence="7 9" id="KW-1133">Transmembrane helix</keyword>
<comment type="subcellular location">
    <subcellularLocation>
        <location evidence="1 9">Cell membrane</location>
        <topology evidence="1 9">Multi-pass membrane protein</topology>
    </subcellularLocation>
</comment>
<evidence type="ECO:0000259" key="10">
    <source>
        <dbReference type="PROSITE" id="PS50928"/>
    </source>
</evidence>
<sequence length="288" mass="31125">MTSPLVDAAWQPSPLELSRRALRRRATTRSVLLALLSTLIVAAVLVAVVANTPGWKVVRETFFDPKVALASIGPIFQGLLVNLLVLVIAAVCVALLGTLLAVLRSLRGAVFFPLRLLAAAYTDFFRGVPLLIVLYLVGFGIPALMIFPRMPAMFWGTIALVISYSAYVAEVLRAGMEAVHPSQRVAARSLGLTHGQTLRIVVIPQGVRKVVPALMNDFVSMQKDVGLISVLGAVDAVRAAQLQVAETFNFTPYIVAGLFFVILSWPMIRLTDVVTARLNKREQAGGIV</sequence>
<evidence type="ECO:0000256" key="3">
    <source>
        <dbReference type="ARBA" id="ARBA00022448"/>
    </source>
</evidence>
<keyword evidence="5 9" id="KW-0812">Transmembrane</keyword>
<evidence type="ECO:0000256" key="4">
    <source>
        <dbReference type="ARBA" id="ARBA00022475"/>
    </source>
</evidence>
<evidence type="ECO:0000256" key="7">
    <source>
        <dbReference type="ARBA" id="ARBA00022989"/>
    </source>
</evidence>
<proteinExistence type="inferred from homology"/>
<dbReference type="Proteomes" id="UP000033448">
    <property type="component" value="Unassembled WGS sequence"/>
</dbReference>
<dbReference type="PANTHER" id="PTHR30614">
    <property type="entry name" value="MEMBRANE COMPONENT OF AMINO ACID ABC TRANSPORTER"/>
    <property type="match status" value="1"/>
</dbReference>
<dbReference type="EMBL" id="JYIT01000085">
    <property type="protein sequence ID" value="KJL18909.1"/>
    <property type="molecule type" value="Genomic_DNA"/>
</dbReference>
<name>A0A0F0KER8_9MICO</name>
<dbReference type="InterPro" id="IPR010065">
    <property type="entry name" value="AA_ABC_transptr_permease_3TM"/>
</dbReference>
<evidence type="ECO:0000256" key="9">
    <source>
        <dbReference type="RuleBase" id="RU363032"/>
    </source>
</evidence>
<dbReference type="Gene3D" id="1.10.3720.10">
    <property type="entry name" value="MetI-like"/>
    <property type="match status" value="1"/>
</dbReference>
<keyword evidence="12" id="KW-1185">Reference proteome</keyword>
<feature type="domain" description="ABC transmembrane type-1" evidence="10">
    <location>
        <begin position="79"/>
        <end position="271"/>
    </location>
</feature>
<keyword evidence="8 9" id="KW-0472">Membrane</keyword>